<dbReference type="PANTHER" id="PTHR43261:SF6">
    <property type="entry name" value="ELONGATION FACTOR G-LIKE PROTEIN"/>
    <property type="match status" value="1"/>
</dbReference>
<evidence type="ECO:0000259" key="4">
    <source>
        <dbReference type="PROSITE" id="PS51722"/>
    </source>
</evidence>
<evidence type="ECO:0000313" key="5">
    <source>
        <dbReference type="EMBL" id="MFC3763258.1"/>
    </source>
</evidence>
<dbReference type="Gene3D" id="2.40.30.10">
    <property type="entry name" value="Translation factors"/>
    <property type="match status" value="1"/>
</dbReference>
<dbReference type="InterPro" id="IPR053905">
    <property type="entry name" value="EF-G-like_DII"/>
</dbReference>
<dbReference type="NCBIfam" id="TIGR00231">
    <property type="entry name" value="small_GTP"/>
    <property type="match status" value="1"/>
</dbReference>
<dbReference type="Pfam" id="PF22042">
    <property type="entry name" value="EF-G_D2"/>
    <property type="match status" value="1"/>
</dbReference>
<dbReference type="CDD" id="cd16262">
    <property type="entry name" value="EFG_III"/>
    <property type="match status" value="1"/>
</dbReference>
<feature type="domain" description="Tr-type G" evidence="4">
    <location>
        <begin position="22"/>
        <end position="297"/>
    </location>
</feature>
<dbReference type="NCBIfam" id="NF009377">
    <property type="entry name" value="PRK12740.1-1"/>
    <property type="match status" value="1"/>
</dbReference>
<name>A0ABV7YDN7_9ACTN</name>
<gene>
    <name evidence="5" type="ORF">ACFOUW_20620</name>
</gene>
<dbReference type="NCBIfam" id="NF009381">
    <property type="entry name" value="PRK12740.1-5"/>
    <property type="match status" value="1"/>
</dbReference>
<dbReference type="CDD" id="cd04170">
    <property type="entry name" value="EF-G_bact"/>
    <property type="match status" value="1"/>
</dbReference>
<dbReference type="Pfam" id="PF14492">
    <property type="entry name" value="EFG_III"/>
    <property type="match status" value="1"/>
</dbReference>
<feature type="compositionally biased region" description="Low complexity" evidence="3">
    <location>
        <begin position="7"/>
        <end position="18"/>
    </location>
</feature>
<dbReference type="InterPro" id="IPR014721">
    <property type="entry name" value="Ribsml_uS5_D2-typ_fold_subgr"/>
</dbReference>
<dbReference type="Pfam" id="PF00679">
    <property type="entry name" value="EFG_C"/>
    <property type="match status" value="1"/>
</dbReference>
<accession>A0ABV7YDN7</accession>
<dbReference type="InterPro" id="IPR020568">
    <property type="entry name" value="Ribosomal_Su5_D2-typ_SF"/>
</dbReference>
<dbReference type="Gene3D" id="3.30.230.10">
    <property type="match status" value="1"/>
</dbReference>
<evidence type="ECO:0000256" key="2">
    <source>
        <dbReference type="ARBA" id="ARBA00023134"/>
    </source>
</evidence>
<keyword evidence="6" id="KW-1185">Reference proteome</keyword>
<dbReference type="InterPro" id="IPR035649">
    <property type="entry name" value="EFG_V"/>
</dbReference>
<evidence type="ECO:0000256" key="3">
    <source>
        <dbReference type="SAM" id="MobiDB-lite"/>
    </source>
</evidence>
<dbReference type="Gene3D" id="3.40.50.300">
    <property type="entry name" value="P-loop containing nucleotide triphosphate hydrolases"/>
    <property type="match status" value="1"/>
</dbReference>
<dbReference type="SUPFAM" id="SSF52540">
    <property type="entry name" value="P-loop containing nucleoside triphosphate hydrolases"/>
    <property type="match status" value="1"/>
</dbReference>
<dbReference type="EMBL" id="JBHRZH010000017">
    <property type="protein sequence ID" value="MFC3763258.1"/>
    <property type="molecule type" value="Genomic_DNA"/>
</dbReference>
<dbReference type="Proteomes" id="UP001595699">
    <property type="component" value="Unassembled WGS sequence"/>
</dbReference>
<protein>
    <submittedName>
        <fullName evidence="5">Elongation factor G-like protein EF-G2</fullName>
    </submittedName>
</protein>
<proteinExistence type="predicted"/>
<dbReference type="NCBIfam" id="NF009891">
    <property type="entry name" value="PRK13351.1-1"/>
    <property type="match status" value="1"/>
</dbReference>
<reference evidence="6" key="1">
    <citation type="journal article" date="2019" name="Int. J. Syst. Evol. Microbiol.">
        <title>The Global Catalogue of Microorganisms (GCM) 10K type strain sequencing project: providing services to taxonomists for standard genome sequencing and annotation.</title>
        <authorList>
            <consortium name="The Broad Institute Genomics Platform"/>
            <consortium name="The Broad Institute Genome Sequencing Center for Infectious Disease"/>
            <person name="Wu L."/>
            <person name="Ma J."/>
        </authorList>
    </citation>
    <scope>NUCLEOTIDE SEQUENCE [LARGE SCALE GENOMIC DNA]</scope>
    <source>
        <strain evidence="6">CGMCC 4.7241</strain>
    </source>
</reference>
<feature type="region of interest" description="Disordered" evidence="3">
    <location>
        <begin position="1"/>
        <end position="25"/>
    </location>
</feature>
<dbReference type="PANTHER" id="PTHR43261">
    <property type="entry name" value="TRANSLATION ELONGATION FACTOR G-RELATED"/>
    <property type="match status" value="1"/>
</dbReference>
<dbReference type="InterPro" id="IPR005225">
    <property type="entry name" value="Small_GTP-bd"/>
</dbReference>
<dbReference type="Gene3D" id="3.30.70.240">
    <property type="match status" value="1"/>
</dbReference>
<dbReference type="InterPro" id="IPR009000">
    <property type="entry name" value="Transl_B-barrel_sf"/>
</dbReference>
<dbReference type="InterPro" id="IPR027417">
    <property type="entry name" value="P-loop_NTPase"/>
</dbReference>
<dbReference type="InterPro" id="IPR005517">
    <property type="entry name" value="Transl_elong_EFG/EF2_IV"/>
</dbReference>
<dbReference type="RefSeq" id="WP_205119671.1">
    <property type="nucleotide sequence ID" value="NZ_JAFBCM010000001.1"/>
</dbReference>
<dbReference type="Pfam" id="PF03764">
    <property type="entry name" value="EFG_IV"/>
    <property type="match status" value="1"/>
</dbReference>
<comment type="caution">
    <text evidence="5">The sequence shown here is derived from an EMBL/GenBank/DDBJ whole genome shotgun (WGS) entry which is preliminary data.</text>
</comment>
<dbReference type="InterPro" id="IPR047872">
    <property type="entry name" value="EFG_IV"/>
</dbReference>
<dbReference type="SUPFAM" id="SSF54980">
    <property type="entry name" value="EF-G C-terminal domain-like"/>
    <property type="match status" value="2"/>
</dbReference>
<dbReference type="InterPro" id="IPR041095">
    <property type="entry name" value="EFG_II"/>
</dbReference>
<keyword evidence="1" id="KW-0547">Nucleotide-binding</keyword>
<dbReference type="SUPFAM" id="SSF50447">
    <property type="entry name" value="Translation proteins"/>
    <property type="match status" value="1"/>
</dbReference>
<keyword evidence="2" id="KW-0342">GTP-binding</keyword>
<sequence>MAERQHTPAGAAGKAPTADQPDGVRNIAVVGPSGSGKTTLVEALLVLTGTLQRPGRVEDGSTVSDFDEAEQRQQRSVGLSLAPFVYQGVKVNLLDTPGYADYVGELRAGLRAADCALFVISAADGIDGATRNLWQECAAVGMPRAVVITKLDHQRAEYPAVLAQAQDAFGEKVIPLYLPVNADDGTPSGLLGLLSEKLYDYSSGSRQEGKPSELQAAEAEEARGALIEGIIEESEDETLMERYLSGEALDDKQLIDDLEKAVALGSFYPLIPVCGATSQAGLAELLEVMTSAFPSPLEHPMPEVYTPAGVPVNGMRCDPDGPLLAEVVKTASDPYVGRISLVRVFSGTIRPDDTLHVSGHFSEFFGADRGHEDHDVDEKVGSLSAPLGKTQRQLNHAVAGDICAIGKLTQAETGDTLSSKDKPLLMRPWTMPEPLLPIAVTAHAKADEDKLSLGLSRLAAEDPTLRIEHNPETHQLVLWCMGEAHADVVLDRLANRYSVQVDQVPLRVPLRETFGKLAEGKGRHVKQSGGHGQYAVCDIKVEPLPSGSGFEFVDKVVGGSVPRQFIPSVEKGIRAQMERGVSAGYPVVDIRVTLYDGKAHSVDSSDMAFQTAGSLALREAAKSSLVNLLEPVDLVSVLVDDEYVGSVMGDLSGRRGRVLGTEPVGQGRTMVKAEVPQIEITRYATDLRSMSHGSGAFTREFARYDSMPSNVAEKLQKELADEEAAH</sequence>
<dbReference type="Gene3D" id="3.30.70.870">
    <property type="entry name" value="Elongation Factor G (Translational Gtpase), domain 3"/>
    <property type="match status" value="1"/>
</dbReference>
<dbReference type="SUPFAM" id="SSF54211">
    <property type="entry name" value="Ribosomal protein S5 domain 2-like"/>
    <property type="match status" value="1"/>
</dbReference>
<dbReference type="PRINTS" id="PR00315">
    <property type="entry name" value="ELONGATNFCT"/>
</dbReference>
<evidence type="ECO:0000256" key="1">
    <source>
        <dbReference type="ARBA" id="ARBA00022741"/>
    </source>
</evidence>
<evidence type="ECO:0000313" key="6">
    <source>
        <dbReference type="Proteomes" id="UP001595699"/>
    </source>
</evidence>
<dbReference type="SMART" id="SM00838">
    <property type="entry name" value="EFG_C"/>
    <property type="match status" value="1"/>
</dbReference>
<organism evidence="5 6">
    <name type="scientific">Tenggerimyces flavus</name>
    <dbReference type="NCBI Taxonomy" id="1708749"/>
    <lineage>
        <taxon>Bacteria</taxon>
        <taxon>Bacillati</taxon>
        <taxon>Actinomycetota</taxon>
        <taxon>Actinomycetes</taxon>
        <taxon>Propionibacteriales</taxon>
        <taxon>Nocardioidaceae</taxon>
        <taxon>Tenggerimyces</taxon>
    </lineage>
</organism>
<dbReference type="InterPro" id="IPR035647">
    <property type="entry name" value="EFG_III/V"/>
</dbReference>
<dbReference type="InterPro" id="IPR009022">
    <property type="entry name" value="EFG_III"/>
</dbReference>
<dbReference type="SMART" id="SM00889">
    <property type="entry name" value="EFG_IV"/>
    <property type="match status" value="1"/>
</dbReference>
<dbReference type="Pfam" id="PF00009">
    <property type="entry name" value="GTP_EFTU"/>
    <property type="match status" value="1"/>
</dbReference>
<dbReference type="InterPro" id="IPR000640">
    <property type="entry name" value="EFG_V-like"/>
</dbReference>
<dbReference type="CDD" id="cd03713">
    <property type="entry name" value="EFG_mtEFG_C"/>
    <property type="match status" value="1"/>
</dbReference>
<dbReference type="InterPro" id="IPR000795">
    <property type="entry name" value="T_Tr_GTP-bd_dom"/>
</dbReference>
<dbReference type="CDD" id="cd01434">
    <property type="entry name" value="EFG_mtEFG1_IV"/>
    <property type="match status" value="1"/>
</dbReference>
<dbReference type="PROSITE" id="PS51722">
    <property type="entry name" value="G_TR_2"/>
    <property type="match status" value="1"/>
</dbReference>